<dbReference type="Pfam" id="PF01370">
    <property type="entry name" value="Epimerase"/>
    <property type="match status" value="1"/>
</dbReference>
<dbReference type="RefSeq" id="WP_093393979.1">
    <property type="nucleotide sequence ID" value="NZ_FOUU01000002.1"/>
</dbReference>
<accession>A0A1I4SLN4</accession>
<dbReference type="Gene3D" id="3.90.25.10">
    <property type="entry name" value="UDP-galactose 4-epimerase, domain 1"/>
    <property type="match status" value="1"/>
</dbReference>
<dbReference type="OrthoDB" id="9801785at2"/>
<dbReference type="Proteomes" id="UP000199611">
    <property type="component" value="Unassembled WGS sequence"/>
</dbReference>
<keyword evidence="4" id="KW-1185">Reference proteome</keyword>
<evidence type="ECO:0000256" key="1">
    <source>
        <dbReference type="ARBA" id="ARBA00007637"/>
    </source>
</evidence>
<feature type="domain" description="NAD-dependent epimerase/dehydratase" evidence="2">
    <location>
        <begin position="4"/>
        <end position="233"/>
    </location>
</feature>
<evidence type="ECO:0000313" key="4">
    <source>
        <dbReference type="Proteomes" id="UP000199611"/>
    </source>
</evidence>
<dbReference type="STRING" id="39841.SAMN05660836_01033"/>
<dbReference type="SUPFAM" id="SSF51735">
    <property type="entry name" value="NAD(P)-binding Rossmann-fold domains"/>
    <property type="match status" value="1"/>
</dbReference>
<reference evidence="3 4" key="1">
    <citation type="submission" date="2016-10" db="EMBL/GenBank/DDBJ databases">
        <authorList>
            <person name="de Groot N.N."/>
        </authorList>
    </citation>
    <scope>NUCLEOTIDE SEQUENCE [LARGE SCALE GENOMIC DNA]</scope>
    <source>
        <strain evidence="3 4">DSM 9990</strain>
    </source>
</reference>
<dbReference type="InterPro" id="IPR036291">
    <property type="entry name" value="NAD(P)-bd_dom_sf"/>
</dbReference>
<dbReference type="PANTHER" id="PTHR43000">
    <property type="entry name" value="DTDP-D-GLUCOSE 4,6-DEHYDRATASE-RELATED"/>
    <property type="match status" value="1"/>
</dbReference>
<gene>
    <name evidence="3" type="ORF">SAMN05660836_01033</name>
</gene>
<evidence type="ECO:0000313" key="3">
    <source>
        <dbReference type="EMBL" id="SFM65342.1"/>
    </source>
</evidence>
<name>A0A1I4SLN4_9BACT</name>
<dbReference type="AlphaFoldDB" id="A0A1I4SLN4"/>
<sequence length="312" mass="34230">MKLLVTGGAGFIGSHIVDGEVARGSEVVVVDNLSTGKKENLGSDVPFYCVDICNRDEIFRVFREFRPEVVSHQAAQASVSISVKDPYGDAMVNVMGTLNVLEACREFGVKHFVFASTGGAIYGEVPENSKASEEWTLNPKSPYAVAKASVEHYLRVYRHNYGLSYTILRYANVYGPRQDPYGEAGVVAIFCERILRGLEVTVYARRSVGDEGCIRDYVYVGDVEKAHSLAVRGRLLGVFNVSTGKGTTTRRLLELISSIAGKKPGVLFAPPRPGDLEVSILDNSKISSYVDGWTELEDGIRKTVEWFSRSLG</sequence>
<evidence type="ECO:0000259" key="2">
    <source>
        <dbReference type="Pfam" id="PF01370"/>
    </source>
</evidence>
<proteinExistence type="inferred from homology"/>
<dbReference type="EMBL" id="FOUU01000002">
    <property type="protein sequence ID" value="SFM65342.1"/>
    <property type="molecule type" value="Genomic_DNA"/>
</dbReference>
<dbReference type="InterPro" id="IPR001509">
    <property type="entry name" value="Epimerase_deHydtase"/>
</dbReference>
<comment type="similarity">
    <text evidence="1">Belongs to the NAD(P)-dependent epimerase/dehydratase family.</text>
</comment>
<dbReference type="Gene3D" id="3.40.50.720">
    <property type="entry name" value="NAD(P)-binding Rossmann-like Domain"/>
    <property type="match status" value="1"/>
</dbReference>
<protein>
    <submittedName>
        <fullName evidence="3">UDP-glucose 4-epimerase</fullName>
    </submittedName>
</protein>
<organism evidence="3 4">
    <name type="scientific">Thermodesulforhabdus norvegica</name>
    <dbReference type="NCBI Taxonomy" id="39841"/>
    <lineage>
        <taxon>Bacteria</taxon>
        <taxon>Pseudomonadati</taxon>
        <taxon>Thermodesulfobacteriota</taxon>
        <taxon>Syntrophobacteria</taxon>
        <taxon>Syntrophobacterales</taxon>
        <taxon>Thermodesulforhabdaceae</taxon>
        <taxon>Thermodesulforhabdus</taxon>
    </lineage>
</organism>